<keyword evidence="2" id="KW-0677">Repeat</keyword>
<dbReference type="AlphaFoldDB" id="A0A2P5BKT4"/>
<dbReference type="Gene3D" id="1.25.40.10">
    <property type="entry name" value="Tetratricopeptide repeat domain"/>
    <property type="match status" value="5"/>
</dbReference>
<dbReference type="Pfam" id="PF12854">
    <property type="entry name" value="PPR_1"/>
    <property type="match status" value="1"/>
</dbReference>
<dbReference type="InterPro" id="IPR011990">
    <property type="entry name" value="TPR-like_helical_dom_sf"/>
</dbReference>
<dbReference type="SUPFAM" id="SSF48452">
    <property type="entry name" value="TPR-like"/>
    <property type="match status" value="1"/>
</dbReference>
<protein>
    <submittedName>
        <fullName evidence="5">DYW domain containing protein</fullName>
    </submittedName>
</protein>
<feature type="repeat" description="PPR" evidence="3">
    <location>
        <begin position="298"/>
        <end position="332"/>
    </location>
</feature>
<evidence type="ECO:0000313" key="5">
    <source>
        <dbReference type="EMBL" id="PON49396.1"/>
    </source>
</evidence>
<feature type="repeat" description="PPR" evidence="3">
    <location>
        <begin position="267"/>
        <end position="297"/>
    </location>
</feature>
<dbReference type="InterPro" id="IPR032867">
    <property type="entry name" value="DYW_dom"/>
</dbReference>
<feature type="repeat" description="PPR" evidence="3">
    <location>
        <begin position="400"/>
        <end position="430"/>
    </location>
</feature>
<dbReference type="FunFam" id="1.25.40.10:FF:000073">
    <property type="entry name" value="Pentatricopeptide repeat-containing protein chloroplastic"/>
    <property type="match status" value="1"/>
</dbReference>
<dbReference type="FunFam" id="1.25.40.10:FF:000348">
    <property type="entry name" value="Pentatricopeptide repeat-containing protein chloroplastic"/>
    <property type="match status" value="1"/>
</dbReference>
<feature type="domain" description="DYW" evidence="4">
    <location>
        <begin position="646"/>
        <end position="739"/>
    </location>
</feature>
<accession>A0A2P5BKT4</accession>
<dbReference type="FunCoup" id="A0A2P5BKT4">
    <property type="interactions" value="46"/>
</dbReference>
<comment type="similarity">
    <text evidence="1">Belongs to the PPR family. PCMP-H subfamily.</text>
</comment>
<gene>
    <name evidence="5" type="ORF">TorRG33x02_317660</name>
</gene>
<dbReference type="InterPro" id="IPR046848">
    <property type="entry name" value="E_motif"/>
</dbReference>
<evidence type="ECO:0000256" key="1">
    <source>
        <dbReference type="ARBA" id="ARBA00006643"/>
    </source>
</evidence>
<evidence type="ECO:0000259" key="4">
    <source>
        <dbReference type="Pfam" id="PF14432"/>
    </source>
</evidence>
<dbReference type="Pfam" id="PF13041">
    <property type="entry name" value="PPR_2"/>
    <property type="match status" value="2"/>
</dbReference>
<proteinExistence type="inferred from homology"/>
<keyword evidence="6" id="KW-1185">Reference proteome</keyword>
<dbReference type="GO" id="GO:0003729">
    <property type="term" value="F:mRNA binding"/>
    <property type="evidence" value="ECO:0007669"/>
    <property type="project" value="UniProtKB-ARBA"/>
</dbReference>
<evidence type="ECO:0000256" key="2">
    <source>
        <dbReference type="ARBA" id="ARBA00022737"/>
    </source>
</evidence>
<name>A0A2P5BKT4_TREOI</name>
<dbReference type="InterPro" id="IPR002885">
    <property type="entry name" value="PPR_rpt"/>
</dbReference>
<dbReference type="PROSITE" id="PS51375">
    <property type="entry name" value="PPR"/>
    <property type="match status" value="6"/>
</dbReference>
<dbReference type="Pfam" id="PF20431">
    <property type="entry name" value="E_motif"/>
    <property type="match status" value="1"/>
</dbReference>
<organism evidence="5 6">
    <name type="scientific">Trema orientale</name>
    <name type="common">Charcoal tree</name>
    <name type="synonym">Celtis orientalis</name>
    <dbReference type="NCBI Taxonomy" id="63057"/>
    <lineage>
        <taxon>Eukaryota</taxon>
        <taxon>Viridiplantae</taxon>
        <taxon>Streptophyta</taxon>
        <taxon>Embryophyta</taxon>
        <taxon>Tracheophyta</taxon>
        <taxon>Spermatophyta</taxon>
        <taxon>Magnoliopsida</taxon>
        <taxon>eudicotyledons</taxon>
        <taxon>Gunneridae</taxon>
        <taxon>Pentapetalae</taxon>
        <taxon>rosids</taxon>
        <taxon>fabids</taxon>
        <taxon>Rosales</taxon>
        <taxon>Cannabaceae</taxon>
        <taxon>Trema</taxon>
    </lineage>
</organism>
<dbReference type="FunFam" id="1.25.40.10:FF:000557">
    <property type="entry name" value="Pentatricopeptide repeat-containing protein, chloroplastic"/>
    <property type="match status" value="1"/>
</dbReference>
<feature type="repeat" description="PPR" evidence="3">
    <location>
        <begin position="197"/>
        <end position="231"/>
    </location>
</feature>
<feature type="repeat" description="PPR" evidence="3">
    <location>
        <begin position="431"/>
        <end position="465"/>
    </location>
</feature>
<dbReference type="PANTHER" id="PTHR47926:SF452">
    <property type="entry name" value="PENTATRICOPEPTIDE REPEAT-CONTAINING PROTEIN"/>
    <property type="match status" value="1"/>
</dbReference>
<dbReference type="Pfam" id="PF20430">
    <property type="entry name" value="Eplus_motif"/>
    <property type="match status" value="1"/>
</dbReference>
<dbReference type="Pfam" id="PF01535">
    <property type="entry name" value="PPR"/>
    <property type="match status" value="4"/>
</dbReference>
<feature type="repeat" description="PPR" evidence="3">
    <location>
        <begin position="95"/>
        <end position="129"/>
    </location>
</feature>
<dbReference type="EMBL" id="JXTC01000502">
    <property type="protein sequence ID" value="PON49396.1"/>
    <property type="molecule type" value="Genomic_DNA"/>
</dbReference>
<dbReference type="InterPro" id="IPR046960">
    <property type="entry name" value="PPR_At4g14850-like_plant"/>
</dbReference>
<comment type="caution">
    <text evidence="5">The sequence shown here is derived from an EMBL/GenBank/DDBJ whole genome shotgun (WGS) entry which is preliminary data.</text>
</comment>
<dbReference type="GO" id="GO:0009451">
    <property type="term" value="P:RNA modification"/>
    <property type="evidence" value="ECO:0007669"/>
    <property type="project" value="InterPro"/>
</dbReference>
<sequence length="739" mass="82761">MAALSFPVITFPPNPKPSSSTVNKDHRFPNHPVLLSVIDQCTSIQQLMQIHAQMLRTGLFFDPFSASRLITASALSSFSSLEYAHQVFDQIPQPNLYTWNTLIRAYASSSDPVRSFHVFLQMLEQCCESPNKFTYPFVVKAASELKASLVGRGFHGMVIKSSLGSDVFILNSLIHFYGSCGDLDLAYRVFLNIPKKDVVSWNSMITAFVQGNCAEEAFDLFRAMEVENMKPNDVTMVGVLSACGKKVDIEFGRWLCSYIERNGIAVNLTLNNAMLDMYVKCGSVEDAKLLFDKMPEKDVVSWTTMLDGYARLGKYEEAQRVFDAMPNQDIAAWNALISSYEQNGKPKEALAVFHKLQISKSAKPDEVTLVSTLSACSQLGAFDPGRWIHVYIKRQGFKLNCHLTTSLIDMYAKCGNLEKALEVFNSVERKDVYVWSAMIAGLAMHGRGRAAIDFFSKMQKAKVKPNAVTFTNILCACSHSGLVEEGRNLFYQMEQVYGVVPGVKHYSCMVDMLGRSGRLKEAMEFIEKMPIAPTASVWGALLGACRLHGNVELAEHACSQLLELDPRNHGAYVLLSNIYAKSEKWDQVSRLRKLMIDSGIKKEPGCSSIEVNGIVNEFLVGDNSHPLSKDIYTKLDEIVARLKSIGYVPNKSHLLQLVEEDDMKEQALNLHSEKLAIAFGLISTAPSQPIRVVKNLRVCGDCHSVAKLISKTYDREILLRDRYRFHHFKAGHCSCMDYW</sequence>
<dbReference type="NCBIfam" id="TIGR00756">
    <property type="entry name" value="PPR"/>
    <property type="match status" value="8"/>
</dbReference>
<dbReference type="GO" id="GO:0008270">
    <property type="term" value="F:zinc ion binding"/>
    <property type="evidence" value="ECO:0007669"/>
    <property type="project" value="InterPro"/>
</dbReference>
<reference evidence="6" key="1">
    <citation type="submission" date="2016-06" db="EMBL/GenBank/DDBJ databases">
        <title>Parallel loss of symbiosis genes in relatives of nitrogen-fixing non-legume Parasponia.</title>
        <authorList>
            <person name="Van Velzen R."/>
            <person name="Holmer R."/>
            <person name="Bu F."/>
            <person name="Rutten L."/>
            <person name="Van Zeijl A."/>
            <person name="Liu W."/>
            <person name="Santuari L."/>
            <person name="Cao Q."/>
            <person name="Sharma T."/>
            <person name="Shen D."/>
            <person name="Roswanjaya Y."/>
            <person name="Wardhani T."/>
            <person name="Kalhor M.S."/>
            <person name="Jansen J."/>
            <person name="Van den Hoogen J."/>
            <person name="Gungor B."/>
            <person name="Hartog M."/>
            <person name="Hontelez J."/>
            <person name="Verver J."/>
            <person name="Yang W.-C."/>
            <person name="Schijlen E."/>
            <person name="Repin R."/>
            <person name="Schilthuizen M."/>
            <person name="Schranz E."/>
            <person name="Heidstra R."/>
            <person name="Miyata K."/>
            <person name="Fedorova E."/>
            <person name="Kohlen W."/>
            <person name="Bisseling T."/>
            <person name="Smit S."/>
            <person name="Geurts R."/>
        </authorList>
    </citation>
    <scope>NUCLEOTIDE SEQUENCE [LARGE SCALE GENOMIC DNA]</scope>
    <source>
        <strain evidence="6">cv. RG33-2</strain>
    </source>
</reference>
<dbReference type="PANTHER" id="PTHR47926">
    <property type="entry name" value="PENTATRICOPEPTIDE REPEAT-CONTAINING PROTEIN"/>
    <property type="match status" value="1"/>
</dbReference>
<dbReference type="OrthoDB" id="185373at2759"/>
<evidence type="ECO:0000256" key="3">
    <source>
        <dbReference type="PROSITE-ProRule" id="PRU00708"/>
    </source>
</evidence>
<dbReference type="Proteomes" id="UP000237000">
    <property type="component" value="Unassembled WGS sequence"/>
</dbReference>
<dbReference type="STRING" id="63057.A0A2P5BKT4"/>
<evidence type="ECO:0000313" key="6">
    <source>
        <dbReference type="Proteomes" id="UP000237000"/>
    </source>
</evidence>
<dbReference type="InParanoid" id="A0A2P5BKT4"/>
<dbReference type="Pfam" id="PF14432">
    <property type="entry name" value="DYW_deaminase"/>
    <property type="match status" value="1"/>
</dbReference>
<dbReference type="FunFam" id="1.25.40.10:FF:002148">
    <property type="entry name" value="Pentatricopeptide repeat-containing protein At2g29760, chloroplastic"/>
    <property type="match status" value="1"/>
</dbReference>
<dbReference type="InterPro" id="IPR046849">
    <property type="entry name" value="E2_motif"/>
</dbReference>